<proteinExistence type="predicted"/>
<evidence type="ECO:0008006" key="3">
    <source>
        <dbReference type="Google" id="ProtNLM"/>
    </source>
</evidence>
<dbReference type="Proteomes" id="UP001500618">
    <property type="component" value="Unassembled WGS sequence"/>
</dbReference>
<protein>
    <recommendedName>
        <fullName evidence="3">HNH endonuclease</fullName>
    </recommendedName>
</protein>
<dbReference type="InterPro" id="IPR003615">
    <property type="entry name" value="HNH_nuc"/>
</dbReference>
<evidence type="ECO:0000313" key="1">
    <source>
        <dbReference type="EMBL" id="GAA1701544.1"/>
    </source>
</evidence>
<evidence type="ECO:0000313" key="2">
    <source>
        <dbReference type="Proteomes" id="UP001500618"/>
    </source>
</evidence>
<keyword evidence="2" id="KW-1185">Reference proteome</keyword>
<name>A0ABP4UFJ3_9ACTN</name>
<gene>
    <name evidence="1" type="ORF">GCM10009765_58880</name>
</gene>
<comment type="caution">
    <text evidence="1">The sequence shown here is derived from an EMBL/GenBank/DDBJ whole genome shotgun (WGS) entry which is preliminary data.</text>
</comment>
<accession>A0ABP4UFJ3</accession>
<reference evidence="2" key="1">
    <citation type="journal article" date="2019" name="Int. J. Syst. Evol. Microbiol.">
        <title>The Global Catalogue of Microorganisms (GCM) 10K type strain sequencing project: providing services to taxonomists for standard genome sequencing and annotation.</title>
        <authorList>
            <consortium name="The Broad Institute Genomics Platform"/>
            <consortium name="The Broad Institute Genome Sequencing Center for Infectious Disease"/>
            <person name="Wu L."/>
            <person name="Ma J."/>
        </authorList>
    </citation>
    <scope>NUCLEOTIDE SEQUENCE [LARGE SCALE GENOMIC DNA]</scope>
    <source>
        <strain evidence="2">JCM 14718</strain>
    </source>
</reference>
<organism evidence="1 2">
    <name type="scientific">Fodinicola feengrottensis</name>
    <dbReference type="NCBI Taxonomy" id="435914"/>
    <lineage>
        <taxon>Bacteria</taxon>
        <taxon>Bacillati</taxon>
        <taxon>Actinomycetota</taxon>
        <taxon>Actinomycetes</taxon>
        <taxon>Mycobacteriales</taxon>
        <taxon>Fodinicola</taxon>
    </lineage>
</organism>
<dbReference type="CDD" id="cd00085">
    <property type="entry name" value="HNHc"/>
    <property type="match status" value="1"/>
</dbReference>
<dbReference type="EMBL" id="BAAANY010000023">
    <property type="protein sequence ID" value="GAA1701544.1"/>
    <property type="molecule type" value="Genomic_DNA"/>
</dbReference>
<sequence>MYKKWTHKPASWANGSTSRWRKVRATHLKANPWCVWCGVEANTVDHIDGTDYDTQRYDPAMLRSLCARCHAIRTARQGGHARAEALNTKVVVENSPRSRDWYRQT</sequence>